<name>A0ABW3CFZ7_9ACTN</name>
<evidence type="ECO:0000313" key="2">
    <source>
        <dbReference type="EMBL" id="MFD0853400.1"/>
    </source>
</evidence>
<reference evidence="3" key="1">
    <citation type="journal article" date="2019" name="Int. J. Syst. Evol. Microbiol.">
        <title>The Global Catalogue of Microorganisms (GCM) 10K type strain sequencing project: providing services to taxonomists for standard genome sequencing and annotation.</title>
        <authorList>
            <consortium name="The Broad Institute Genomics Platform"/>
            <consortium name="The Broad Institute Genome Sequencing Center for Infectious Disease"/>
            <person name="Wu L."/>
            <person name="Ma J."/>
        </authorList>
    </citation>
    <scope>NUCLEOTIDE SEQUENCE [LARGE SCALE GENOMIC DNA]</scope>
    <source>
        <strain evidence="3">JCM 31696</strain>
    </source>
</reference>
<dbReference type="Proteomes" id="UP001597083">
    <property type="component" value="Unassembled WGS sequence"/>
</dbReference>
<keyword evidence="1" id="KW-1133">Transmembrane helix</keyword>
<proteinExistence type="predicted"/>
<comment type="caution">
    <text evidence="2">The sequence shown here is derived from an EMBL/GenBank/DDBJ whole genome shotgun (WGS) entry which is preliminary data.</text>
</comment>
<evidence type="ECO:0008006" key="4">
    <source>
        <dbReference type="Google" id="ProtNLM"/>
    </source>
</evidence>
<organism evidence="2 3">
    <name type="scientific">Actinomadura adrarensis</name>
    <dbReference type="NCBI Taxonomy" id="1819600"/>
    <lineage>
        <taxon>Bacteria</taxon>
        <taxon>Bacillati</taxon>
        <taxon>Actinomycetota</taxon>
        <taxon>Actinomycetes</taxon>
        <taxon>Streptosporangiales</taxon>
        <taxon>Thermomonosporaceae</taxon>
        <taxon>Actinomadura</taxon>
    </lineage>
</organism>
<keyword evidence="1" id="KW-0812">Transmembrane</keyword>
<keyword evidence="3" id="KW-1185">Reference proteome</keyword>
<accession>A0ABW3CFZ7</accession>
<dbReference type="EMBL" id="JBHTIR010002133">
    <property type="protein sequence ID" value="MFD0853400.1"/>
    <property type="molecule type" value="Genomic_DNA"/>
</dbReference>
<evidence type="ECO:0000256" key="1">
    <source>
        <dbReference type="SAM" id="Phobius"/>
    </source>
</evidence>
<feature type="transmembrane region" description="Helical" evidence="1">
    <location>
        <begin position="5"/>
        <end position="26"/>
    </location>
</feature>
<gene>
    <name evidence="2" type="ORF">ACFQ07_14270</name>
</gene>
<protein>
    <recommendedName>
        <fullName evidence="4">DUF4175 domain-containing protein</fullName>
    </recommendedName>
</protein>
<feature type="transmembrane region" description="Helical" evidence="1">
    <location>
        <begin position="32"/>
        <end position="50"/>
    </location>
</feature>
<sequence>MSRTILTIAGVVLAIWLLFTVLGALLSALKTFLFFGIVAVIGYLAVTLIAKSSKSFKGR</sequence>
<evidence type="ECO:0000313" key="3">
    <source>
        <dbReference type="Proteomes" id="UP001597083"/>
    </source>
</evidence>
<keyword evidence="1" id="KW-0472">Membrane</keyword>